<feature type="region of interest" description="Disordered" evidence="2">
    <location>
        <begin position="788"/>
        <end position="836"/>
    </location>
</feature>
<organism evidence="4 5">
    <name type="scientific">Escovopsis weberi</name>
    <dbReference type="NCBI Taxonomy" id="150374"/>
    <lineage>
        <taxon>Eukaryota</taxon>
        <taxon>Fungi</taxon>
        <taxon>Dikarya</taxon>
        <taxon>Ascomycota</taxon>
        <taxon>Pezizomycotina</taxon>
        <taxon>Sordariomycetes</taxon>
        <taxon>Hypocreomycetidae</taxon>
        <taxon>Hypocreales</taxon>
        <taxon>Hypocreaceae</taxon>
        <taxon>Escovopsis</taxon>
    </lineage>
</organism>
<evidence type="ECO:0000259" key="3">
    <source>
        <dbReference type="PROSITE" id="PS50003"/>
    </source>
</evidence>
<feature type="region of interest" description="Disordered" evidence="2">
    <location>
        <begin position="1287"/>
        <end position="1317"/>
    </location>
</feature>
<dbReference type="Proteomes" id="UP000053831">
    <property type="component" value="Unassembled WGS sequence"/>
</dbReference>
<dbReference type="SUPFAM" id="SSF50729">
    <property type="entry name" value="PH domain-like"/>
    <property type="match status" value="1"/>
</dbReference>
<feature type="region of interest" description="Disordered" evidence="2">
    <location>
        <begin position="1824"/>
        <end position="1862"/>
    </location>
</feature>
<feature type="region of interest" description="Disordered" evidence="2">
    <location>
        <begin position="712"/>
        <end position="749"/>
    </location>
</feature>
<feature type="region of interest" description="Disordered" evidence="2">
    <location>
        <begin position="1753"/>
        <end position="1781"/>
    </location>
</feature>
<name>A0A0M8N8Q9_ESCWE</name>
<feature type="compositionally biased region" description="Basic and acidic residues" evidence="2">
    <location>
        <begin position="790"/>
        <end position="809"/>
    </location>
</feature>
<dbReference type="PANTHER" id="PTHR28190">
    <property type="entry name" value="NUCLEAR MIGRATION PROTEIN NUM1"/>
    <property type="match status" value="1"/>
</dbReference>
<dbReference type="GO" id="GO:0032065">
    <property type="term" value="P:maintenance of protein location in cell cortex"/>
    <property type="evidence" value="ECO:0007669"/>
    <property type="project" value="InterPro"/>
</dbReference>
<evidence type="ECO:0000256" key="2">
    <source>
        <dbReference type="SAM" id="MobiDB-lite"/>
    </source>
</evidence>
<proteinExistence type="predicted"/>
<dbReference type="STRING" id="150374.A0A0M8N8Q9"/>
<protein>
    <submittedName>
        <fullName evidence="4">Anucleate primary sterigmata protein A</fullName>
    </submittedName>
</protein>
<dbReference type="GO" id="GO:0000226">
    <property type="term" value="P:microtubule cytoskeleton organization"/>
    <property type="evidence" value="ECO:0007669"/>
    <property type="project" value="TreeGrafter"/>
</dbReference>
<dbReference type="CDD" id="cd13365">
    <property type="entry name" value="PH_PLC_plant-like"/>
    <property type="match status" value="1"/>
</dbReference>
<accession>A0A0M8N8Q9</accession>
<evidence type="ECO:0000313" key="5">
    <source>
        <dbReference type="Proteomes" id="UP000053831"/>
    </source>
</evidence>
<dbReference type="GO" id="GO:0005543">
    <property type="term" value="F:phospholipid binding"/>
    <property type="evidence" value="ECO:0007669"/>
    <property type="project" value="InterPro"/>
</dbReference>
<feature type="region of interest" description="Disordered" evidence="2">
    <location>
        <begin position="1"/>
        <end position="82"/>
    </location>
</feature>
<feature type="region of interest" description="Disordered" evidence="2">
    <location>
        <begin position="1702"/>
        <end position="1741"/>
    </location>
</feature>
<dbReference type="OrthoDB" id="2149224at2759"/>
<dbReference type="GO" id="GO:0005739">
    <property type="term" value="C:mitochondrion"/>
    <property type="evidence" value="ECO:0007669"/>
    <property type="project" value="TreeGrafter"/>
</dbReference>
<dbReference type="GO" id="GO:0015631">
    <property type="term" value="F:tubulin binding"/>
    <property type="evidence" value="ECO:0007669"/>
    <property type="project" value="TreeGrafter"/>
</dbReference>
<feature type="compositionally biased region" description="Low complexity" evidence="2">
    <location>
        <begin position="1428"/>
        <end position="1442"/>
    </location>
</feature>
<dbReference type="SMART" id="SM00233">
    <property type="entry name" value="PH"/>
    <property type="match status" value="1"/>
</dbReference>
<gene>
    <name evidence="4" type="ORF">ESCO_001601</name>
</gene>
<feature type="compositionally biased region" description="Low complexity" evidence="2">
    <location>
        <begin position="1"/>
        <end position="10"/>
    </location>
</feature>
<feature type="region of interest" description="Disordered" evidence="2">
    <location>
        <begin position="873"/>
        <end position="893"/>
    </location>
</feature>
<feature type="domain" description="PH" evidence="3">
    <location>
        <begin position="1545"/>
        <end position="1656"/>
    </location>
</feature>
<feature type="compositionally biased region" description="Polar residues" evidence="2">
    <location>
        <begin position="1469"/>
        <end position="1489"/>
    </location>
</feature>
<dbReference type="InterPro" id="IPR053005">
    <property type="entry name" value="Nuclear_Pos-Cytoskel_Interact"/>
</dbReference>
<dbReference type="PANTHER" id="PTHR28190:SF1">
    <property type="entry name" value="NUCLEAR MIGRATION PROTEIN NUM1"/>
    <property type="match status" value="1"/>
</dbReference>
<feature type="compositionally biased region" description="Polar residues" evidence="2">
    <location>
        <begin position="1763"/>
        <end position="1772"/>
    </location>
</feature>
<evidence type="ECO:0000313" key="4">
    <source>
        <dbReference type="EMBL" id="KOS22320.1"/>
    </source>
</evidence>
<evidence type="ECO:0000256" key="1">
    <source>
        <dbReference type="SAM" id="Coils"/>
    </source>
</evidence>
<dbReference type="EMBL" id="LGSR01000006">
    <property type="protein sequence ID" value="KOS22320.1"/>
    <property type="molecule type" value="Genomic_DNA"/>
</dbReference>
<feature type="coiled-coil region" evidence="1">
    <location>
        <begin position="225"/>
        <end position="266"/>
    </location>
</feature>
<keyword evidence="5" id="KW-1185">Reference proteome</keyword>
<feature type="compositionally biased region" description="Polar residues" evidence="2">
    <location>
        <begin position="177"/>
        <end position="194"/>
    </location>
</feature>
<feature type="coiled-coil region" evidence="1">
    <location>
        <begin position="101"/>
        <end position="145"/>
    </location>
</feature>
<dbReference type="GO" id="GO:0005938">
    <property type="term" value="C:cell cortex"/>
    <property type="evidence" value="ECO:0007669"/>
    <property type="project" value="InterPro"/>
</dbReference>
<keyword evidence="1" id="KW-0175">Coiled coil</keyword>
<feature type="compositionally biased region" description="Basic and acidic residues" evidence="2">
    <location>
        <begin position="1711"/>
        <end position="1721"/>
    </location>
</feature>
<feature type="coiled-coil region" evidence="1">
    <location>
        <begin position="309"/>
        <end position="375"/>
    </location>
</feature>
<dbReference type="Pfam" id="PF12814">
    <property type="entry name" value="Mcp5_PH"/>
    <property type="match status" value="1"/>
</dbReference>
<feature type="region of interest" description="Disordered" evidence="2">
    <location>
        <begin position="1423"/>
        <end position="1506"/>
    </location>
</feature>
<feature type="compositionally biased region" description="Low complexity" evidence="2">
    <location>
        <begin position="1850"/>
        <end position="1862"/>
    </location>
</feature>
<comment type="caution">
    <text evidence="4">The sequence shown here is derived from an EMBL/GenBank/DDBJ whole genome shotgun (WGS) entry which is preliminary data.</text>
</comment>
<dbReference type="InterPro" id="IPR024774">
    <property type="entry name" value="PH_dom-Mcp5-type"/>
</dbReference>
<dbReference type="InterPro" id="IPR001849">
    <property type="entry name" value="PH_domain"/>
</dbReference>
<feature type="region of interest" description="Disordered" evidence="2">
    <location>
        <begin position="534"/>
        <end position="665"/>
    </location>
</feature>
<feature type="region of interest" description="Disordered" evidence="2">
    <location>
        <begin position="154"/>
        <end position="203"/>
    </location>
</feature>
<dbReference type="PROSITE" id="PS50003">
    <property type="entry name" value="PH_DOMAIN"/>
    <property type="match status" value="1"/>
</dbReference>
<feature type="compositionally biased region" description="Polar residues" evidence="2">
    <location>
        <begin position="21"/>
        <end position="37"/>
    </location>
</feature>
<reference evidence="4 5" key="1">
    <citation type="submission" date="2015-07" db="EMBL/GenBank/DDBJ databases">
        <title>The genome of the fungus Escovopsis weberi, a specialized disease agent of ant agriculture.</title>
        <authorList>
            <person name="de Man T.J."/>
            <person name="Stajich J.E."/>
            <person name="Kubicek C.P."/>
            <person name="Chenthamara K."/>
            <person name="Atanasova L."/>
            <person name="Druzhinina I.S."/>
            <person name="Birnbaum S."/>
            <person name="Barribeau S.M."/>
            <person name="Teiling C."/>
            <person name="Suen G."/>
            <person name="Currie C."/>
            <person name="Gerardo N.M."/>
        </authorList>
    </citation>
    <scope>NUCLEOTIDE SEQUENCE [LARGE SCALE GENOMIC DNA]</scope>
</reference>
<sequence length="1862" mass="201325">MASSVASSSSDRPDGSITPADDSNNDPFISTGPATTTSNDNKDNINNNSNGPSHLRFSTFDQELFAAGPGSSPRQAKRALEAHLAETDRRLAEAGKLGTALVGQRKALAEQLNEIEKLQAEAELNPELRQKLVDIEKEYNDLARESARVFLPKQRPISTDTTISAPPYTLEGRSGRRSASPSKFESSGSPTKLSVPSRKMRNQASSRVHDIEFAAEISTSLIAQVRNLQALLGERDEQVKDLRNDAAKMEQESEAFQQRLRILDESEHRYKEENWDLQTRLQEVAAQQREAADREKKLNQALSTANTAKTAAQKELDEVKLSHAKLTEEHAAATKHHDIELGIAKRTIANVESERAQLQRKVDELTSQNQELVKAISSQRMRSQERDEDLLGSQETFEMLDDEVTPEHSPPVSPIKFTPRHSGLEAETIKTSLQHAQRTIQSQRSQLHREKTEKIELKRIIQDLRDDLEKTRNDITGGGTSAPLPRRGRKSDAKEPIKKPPRLLGTFRSSRQEIISDDPEWEDTHDLVPRAASFGTESLHSERAQRSPVRSSLESFASGGFETANEANESGFESAHEGPTEAGGMRSAGDGFSDTDGALTETEETPTRGFGAAGPAPSLPPKFARHGHSRSLDSTASISTDDDAYPLQLRTPSQRPRHRRLSKGALTNPRQTSMEFYASSPAASFVSNNQSSAAATPQTGPGQSLFAELQDFGSDDDSVGYTPGRRSARSVTPGSITRRVLEPPPPLPGMPRLLMVDSGMMTDPVEFAAVDGIKTRPFGPSAAFLDAGADETRRPKSMESVVHDNDIDFRPSPTGSPRTEEEDEEVASSRTASTISYSDAGAQYEEFDQKLGQFIPQPAVEPRALSLSPIQSEDVQPLEPKEEAPSPPPALSMAPILTQHDVEPIAEPEPTLPTLSISPIAAESLEPVSEPEAIPAPLSMSGIVSTGVEPIEEPALPLPALTLSSILVEDLEPREEPPSPLPPLTLSTILSEGLEPISEPSTPSPSLCLSPIFAEHLEPRAEPAAPRPALSLSGIFGEHWEPKAEAPIPPPTLSMIPIRSEVVDPIASPSSPPARTERDILPVLPAQLPKLCLSSVVAEHVEPVVEPEVVISPPSLRLSPLQCEDLPPVEGAFEETLKPTLVLSNIAAENVQPVPEPKPLPPAFAFSSLRMEHTSPIEELSPATPTFVFSPVAAEAVEPVSTPVEVAPVSAPFAFSPIESIETRPITPRSPKRDGFIIPRSIDSPFSDEPSSAQSMDTVFADFLNHRESKDGIASVIAADNARQIASDSAKEGQRPLSANSDARSAHRYRAQTNDQGAQTALTASTIEWLMGGGAGTQNGLVRGKDAIVAVGGSQTIEAAPAAAHPQDGNGLEGLAPGYHKGKSSLDASSEYGAGWRPSTAISVVSVTYDEAPALVPSHMQTAPAVRASSSGGPQAPGAMGPPLFPASAMKGRPQSPTSQHHAAPSASGRATPTYRSVRAASSHSNTDFHLSPVKPPAVSRQSSSSSFVSELDVRFNMRGSELGGVDPPGFSPNTDPRMIQAITQTMIGEFLWKYTRKAGRGELSEKRHRRYFWVHPYTRTIYWSDRDPSTAGRTELRAKSLPIEAVRVVTDDNVMPPGLYRKSLVIISPGRTIKFTCATGQRHETWFNALSYLLLRTTQVPQTHSDTEDMVDGLTREDIDEFNPSTLVRPGMNSTRLMAPSISSRTSRMTRQESQADRISFDIPTLTPSSKQAAGAGKSGMSLGSKLGGYLRAGAPRHRSRTSFQSMINETSEAHDSAEDLREMIERQDREADRLENVRQCCDGKHDVGTLPHAKRRSANIQLASHPGPSPVPGTSSGSTYAVGSDQLTVTTPTTSTRPRP</sequence>
<feature type="region of interest" description="Disordered" evidence="2">
    <location>
        <begin position="471"/>
        <end position="503"/>
    </location>
</feature>